<reference evidence="2" key="1">
    <citation type="journal article" date="2023" name="Mol. Phylogenet. Evol.">
        <title>Genome-scale phylogeny and comparative genomics of the fungal order Sordariales.</title>
        <authorList>
            <person name="Hensen N."/>
            <person name="Bonometti L."/>
            <person name="Westerberg I."/>
            <person name="Brannstrom I.O."/>
            <person name="Guillou S."/>
            <person name="Cros-Aarteil S."/>
            <person name="Calhoun S."/>
            <person name="Haridas S."/>
            <person name="Kuo A."/>
            <person name="Mondo S."/>
            <person name="Pangilinan J."/>
            <person name="Riley R."/>
            <person name="LaButti K."/>
            <person name="Andreopoulos B."/>
            <person name="Lipzen A."/>
            <person name="Chen C."/>
            <person name="Yan M."/>
            <person name="Daum C."/>
            <person name="Ng V."/>
            <person name="Clum A."/>
            <person name="Steindorff A."/>
            <person name="Ohm R.A."/>
            <person name="Martin F."/>
            <person name="Silar P."/>
            <person name="Natvig D.O."/>
            <person name="Lalanne C."/>
            <person name="Gautier V."/>
            <person name="Ament-Velasquez S.L."/>
            <person name="Kruys A."/>
            <person name="Hutchinson M.I."/>
            <person name="Powell A.J."/>
            <person name="Barry K."/>
            <person name="Miller A.N."/>
            <person name="Grigoriev I.V."/>
            <person name="Debuchy R."/>
            <person name="Gladieux P."/>
            <person name="Hiltunen Thoren M."/>
            <person name="Johannesson H."/>
        </authorList>
    </citation>
    <scope>NUCLEOTIDE SEQUENCE</scope>
    <source>
        <strain evidence="2">PSN293</strain>
    </source>
</reference>
<keyword evidence="3" id="KW-1185">Reference proteome</keyword>
<feature type="signal peptide" evidence="1">
    <location>
        <begin position="1"/>
        <end position="21"/>
    </location>
</feature>
<protein>
    <submittedName>
        <fullName evidence="2">Uncharacterized protein</fullName>
    </submittedName>
</protein>
<dbReference type="Proteomes" id="UP001301769">
    <property type="component" value="Unassembled WGS sequence"/>
</dbReference>
<proteinExistence type="predicted"/>
<evidence type="ECO:0000313" key="3">
    <source>
        <dbReference type="Proteomes" id="UP001301769"/>
    </source>
</evidence>
<organism evidence="2 3">
    <name type="scientific">Rhypophila decipiens</name>
    <dbReference type="NCBI Taxonomy" id="261697"/>
    <lineage>
        <taxon>Eukaryota</taxon>
        <taxon>Fungi</taxon>
        <taxon>Dikarya</taxon>
        <taxon>Ascomycota</taxon>
        <taxon>Pezizomycotina</taxon>
        <taxon>Sordariomycetes</taxon>
        <taxon>Sordariomycetidae</taxon>
        <taxon>Sordariales</taxon>
        <taxon>Naviculisporaceae</taxon>
        <taxon>Rhypophila</taxon>
    </lineage>
</organism>
<dbReference type="AlphaFoldDB" id="A0AAN6YD79"/>
<keyword evidence="1" id="KW-0732">Signal</keyword>
<sequence length="201" mass="21572">MHLLIHTLLGAFLCLASQGLAFELTLYPNVPLCSAESDTTYRIISGPSNGTCINFDQDPNSMNLLSCAQYQNGGNQGPLPCSTDGLIPRSVRAINGPRACEFFSKRDCDGGLHQVAGERPCLTSTDVGFENYASFRCDWDDSVNVEGFVGCHDGVSSNVCVNDCGCQCLNGGQNMQCIPDLVRCSLRALEVCELSCVCVNP</sequence>
<reference evidence="2" key="2">
    <citation type="submission" date="2023-05" db="EMBL/GenBank/DDBJ databases">
        <authorList>
            <consortium name="Lawrence Berkeley National Laboratory"/>
            <person name="Steindorff A."/>
            <person name="Hensen N."/>
            <person name="Bonometti L."/>
            <person name="Westerberg I."/>
            <person name="Brannstrom I.O."/>
            <person name="Guillou S."/>
            <person name="Cros-Aarteil S."/>
            <person name="Calhoun S."/>
            <person name="Haridas S."/>
            <person name="Kuo A."/>
            <person name="Mondo S."/>
            <person name="Pangilinan J."/>
            <person name="Riley R."/>
            <person name="Labutti K."/>
            <person name="Andreopoulos B."/>
            <person name="Lipzen A."/>
            <person name="Chen C."/>
            <person name="Yanf M."/>
            <person name="Daum C."/>
            <person name="Ng V."/>
            <person name="Clum A."/>
            <person name="Ohm R."/>
            <person name="Martin F."/>
            <person name="Silar P."/>
            <person name="Natvig D."/>
            <person name="Lalanne C."/>
            <person name="Gautier V."/>
            <person name="Ament-Velasquez S.L."/>
            <person name="Kruys A."/>
            <person name="Hutchinson M.I."/>
            <person name="Powell A.J."/>
            <person name="Barry K."/>
            <person name="Miller A.N."/>
            <person name="Grigoriev I.V."/>
            <person name="Debuchy R."/>
            <person name="Gladieux P."/>
            <person name="Thoren M.H."/>
            <person name="Johannesson H."/>
        </authorList>
    </citation>
    <scope>NUCLEOTIDE SEQUENCE</scope>
    <source>
        <strain evidence="2">PSN293</strain>
    </source>
</reference>
<comment type="caution">
    <text evidence="2">The sequence shown here is derived from an EMBL/GenBank/DDBJ whole genome shotgun (WGS) entry which is preliminary data.</text>
</comment>
<gene>
    <name evidence="2" type="ORF">QBC37DRAFT_373578</name>
</gene>
<evidence type="ECO:0000313" key="2">
    <source>
        <dbReference type="EMBL" id="KAK4213912.1"/>
    </source>
</evidence>
<dbReference type="EMBL" id="MU858102">
    <property type="protein sequence ID" value="KAK4213912.1"/>
    <property type="molecule type" value="Genomic_DNA"/>
</dbReference>
<name>A0AAN6YD79_9PEZI</name>
<accession>A0AAN6YD79</accession>
<evidence type="ECO:0000256" key="1">
    <source>
        <dbReference type="SAM" id="SignalP"/>
    </source>
</evidence>
<feature type="chain" id="PRO_5043032693" evidence="1">
    <location>
        <begin position="22"/>
        <end position="201"/>
    </location>
</feature>